<accession>A0ACB9PDW6</accession>
<comment type="caution">
    <text evidence="1">The sequence shown here is derived from an EMBL/GenBank/DDBJ whole genome shotgun (WGS) entry which is preliminary data.</text>
</comment>
<dbReference type="Proteomes" id="UP000828941">
    <property type="component" value="Chromosome 4"/>
</dbReference>
<gene>
    <name evidence="1" type="ORF">L6164_007793</name>
</gene>
<organism evidence="1 2">
    <name type="scientific">Bauhinia variegata</name>
    <name type="common">Purple orchid tree</name>
    <name type="synonym">Phanera variegata</name>
    <dbReference type="NCBI Taxonomy" id="167791"/>
    <lineage>
        <taxon>Eukaryota</taxon>
        <taxon>Viridiplantae</taxon>
        <taxon>Streptophyta</taxon>
        <taxon>Embryophyta</taxon>
        <taxon>Tracheophyta</taxon>
        <taxon>Spermatophyta</taxon>
        <taxon>Magnoliopsida</taxon>
        <taxon>eudicotyledons</taxon>
        <taxon>Gunneridae</taxon>
        <taxon>Pentapetalae</taxon>
        <taxon>rosids</taxon>
        <taxon>fabids</taxon>
        <taxon>Fabales</taxon>
        <taxon>Fabaceae</taxon>
        <taxon>Cercidoideae</taxon>
        <taxon>Cercideae</taxon>
        <taxon>Bauhiniinae</taxon>
        <taxon>Bauhinia</taxon>
    </lineage>
</organism>
<dbReference type="EMBL" id="CM039429">
    <property type="protein sequence ID" value="KAI4346930.1"/>
    <property type="molecule type" value="Genomic_DNA"/>
</dbReference>
<reference evidence="1 2" key="1">
    <citation type="journal article" date="2022" name="DNA Res.">
        <title>Chromosomal-level genome assembly of the orchid tree Bauhinia variegata (Leguminosae; Cercidoideae) supports the allotetraploid origin hypothesis of Bauhinia.</title>
        <authorList>
            <person name="Zhong Y."/>
            <person name="Chen Y."/>
            <person name="Zheng D."/>
            <person name="Pang J."/>
            <person name="Liu Y."/>
            <person name="Luo S."/>
            <person name="Meng S."/>
            <person name="Qian L."/>
            <person name="Wei D."/>
            <person name="Dai S."/>
            <person name="Zhou R."/>
        </authorList>
    </citation>
    <scope>NUCLEOTIDE SEQUENCE [LARGE SCALE GENOMIC DNA]</scope>
    <source>
        <strain evidence="1">BV-YZ2020</strain>
    </source>
</reference>
<evidence type="ECO:0000313" key="2">
    <source>
        <dbReference type="Proteomes" id="UP000828941"/>
    </source>
</evidence>
<evidence type="ECO:0000313" key="1">
    <source>
        <dbReference type="EMBL" id="KAI4346930.1"/>
    </source>
</evidence>
<sequence>MKTKSKYEADPFWNLTGSNGSKKKDDENHQFPITKFLGNKQQKAEKLILGPGFGAGFGCGAGIGLGLLGGLGYSGGWPPWNHLQPVFGVGMGCGVGIGFGFGQGIGYSFDLESRKSRKSKQNFSDSNKRIVFQL</sequence>
<proteinExistence type="predicted"/>
<protein>
    <submittedName>
        <fullName evidence="1">Uncharacterized protein</fullName>
    </submittedName>
</protein>
<keyword evidence="2" id="KW-1185">Reference proteome</keyword>
<name>A0ACB9PDW6_BAUVA</name>